<dbReference type="GO" id="GO:0015833">
    <property type="term" value="P:peptide transport"/>
    <property type="evidence" value="ECO:0007669"/>
    <property type="project" value="TreeGrafter"/>
</dbReference>
<evidence type="ECO:0000256" key="3">
    <source>
        <dbReference type="ARBA" id="ARBA00022729"/>
    </source>
</evidence>
<evidence type="ECO:0000256" key="4">
    <source>
        <dbReference type="SAM" id="SignalP"/>
    </source>
</evidence>
<comment type="caution">
    <text evidence="6">The sequence shown here is derived from an EMBL/GenBank/DDBJ whole genome shotgun (WGS) entry which is preliminary data.</text>
</comment>
<dbReference type="PANTHER" id="PTHR30290">
    <property type="entry name" value="PERIPLASMIC BINDING COMPONENT OF ABC TRANSPORTER"/>
    <property type="match status" value="1"/>
</dbReference>
<dbReference type="GO" id="GO:1904680">
    <property type="term" value="F:peptide transmembrane transporter activity"/>
    <property type="evidence" value="ECO:0007669"/>
    <property type="project" value="TreeGrafter"/>
</dbReference>
<comment type="subcellular location">
    <subcellularLocation>
        <location evidence="1">Periplasm</location>
    </subcellularLocation>
</comment>
<dbReference type="EMBL" id="JAJOZR010000006">
    <property type="protein sequence ID" value="MCD7109415.1"/>
    <property type="molecule type" value="Genomic_DNA"/>
</dbReference>
<organism evidence="6 7">
    <name type="scientific">Rhizobium quercicola</name>
    <dbReference type="NCBI Taxonomy" id="2901226"/>
    <lineage>
        <taxon>Bacteria</taxon>
        <taxon>Pseudomonadati</taxon>
        <taxon>Pseudomonadota</taxon>
        <taxon>Alphaproteobacteria</taxon>
        <taxon>Hyphomicrobiales</taxon>
        <taxon>Rhizobiaceae</taxon>
        <taxon>Rhizobium/Agrobacterium group</taxon>
        <taxon>Rhizobium</taxon>
    </lineage>
</organism>
<keyword evidence="3 4" id="KW-0732">Signal</keyword>
<dbReference type="InterPro" id="IPR000914">
    <property type="entry name" value="SBP_5_dom"/>
</dbReference>
<feature type="chain" id="PRO_5040999848" evidence="4">
    <location>
        <begin position="25"/>
        <end position="509"/>
    </location>
</feature>
<feature type="signal peptide" evidence="4">
    <location>
        <begin position="1"/>
        <end position="24"/>
    </location>
</feature>
<evidence type="ECO:0000256" key="1">
    <source>
        <dbReference type="ARBA" id="ARBA00004418"/>
    </source>
</evidence>
<dbReference type="InterPro" id="IPR030678">
    <property type="entry name" value="Peptide/Ni-bd"/>
</dbReference>
<dbReference type="Pfam" id="PF00496">
    <property type="entry name" value="SBP_bac_5"/>
    <property type="match status" value="1"/>
</dbReference>
<comment type="similarity">
    <text evidence="2">Belongs to the bacterial solute-binding protein 5 family.</text>
</comment>
<evidence type="ECO:0000256" key="2">
    <source>
        <dbReference type="ARBA" id="ARBA00005695"/>
    </source>
</evidence>
<dbReference type="PANTHER" id="PTHR30290:SF38">
    <property type="entry name" value="D,D-DIPEPTIDE-BINDING PERIPLASMIC PROTEIN DDPA-RELATED"/>
    <property type="match status" value="1"/>
</dbReference>
<name>A0A9X1NSB3_9HYPH</name>
<protein>
    <submittedName>
        <fullName evidence="6">ABC transporter substrate-binding protein</fullName>
    </submittedName>
</protein>
<dbReference type="Proteomes" id="UP001139089">
    <property type="component" value="Unassembled WGS sequence"/>
</dbReference>
<evidence type="ECO:0000259" key="5">
    <source>
        <dbReference type="Pfam" id="PF00496"/>
    </source>
</evidence>
<dbReference type="GO" id="GO:0030288">
    <property type="term" value="C:outer membrane-bounded periplasmic space"/>
    <property type="evidence" value="ECO:0007669"/>
    <property type="project" value="UniProtKB-ARBA"/>
</dbReference>
<dbReference type="Gene3D" id="3.10.105.10">
    <property type="entry name" value="Dipeptide-binding Protein, Domain 3"/>
    <property type="match status" value="1"/>
</dbReference>
<gene>
    <name evidence="6" type="ORF">LRX75_10195</name>
</gene>
<proteinExistence type="inferred from homology"/>
<dbReference type="GO" id="GO:0043190">
    <property type="term" value="C:ATP-binding cassette (ABC) transporter complex"/>
    <property type="evidence" value="ECO:0007669"/>
    <property type="project" value="InterPro"/>
</dbReference>
<dbReference type="PIRSF" id="PIRSF002741">
    <property type="entry name" value="MppA"/>
    <property type="match status" value="1"/>
</dbReference>
<dbReference type="SUPFAM" id="SSF53850">
    <property type="entry name" value="Periplasmic binding protein-like II"/>
    <property type="match status" value="1"/>
</dbReference>
<dbReference type="Gene3D" id="3.40.190.10">
    <property type="entry name" value="Periplasmic binding protein-like II"/>
    <property type="match status" value="1"/>
</dbReference>
<sequence length="509" mass="56290">MNFWKSIALVASTALTTPASLAHAQDATAVTIVLPAGPDRLDPCETPRSVIGRIIKQNVVETLVELDYANQKTLPRLAESWEQTAPTEWVFKLRPGITFHDGTPFDAKSVVHSLERTNDSALTCITRTKYLDGIDIKAVEVDPQTVKFTTKTAVPILPTLLAQLTISSVNTPKGEYTAKPIGTGPYIFDHWTQGENIGLVRNDGYWGERPVIDKATYVWRTESSVAAAMVETGEADLAFSIAPQDATNPETDKVYPNSDSALFRLSVDIPPLNDIRVRKAINLAIDRKAFLGSVISDKAELAMQQVGPSALGFNPNLKPWPYDPEQAQKLLAEAKADGVEVDREIRMIGRPAMFANSNEFVEASAEMLRAVGFNIKLENLEMTQWLKMANKPFSPDRAPNIFLTMHDNNSGDAAFTAFFKYHSDGRQSELHDPALDALIVGAGTKAGDERVREYNEVFRRIYEDVVADVPLFHMVNYMRVGKRLDFTPTIANAVELQLARLKLADKATD</sequence>
<dbReference type="AlphaFoldDB" id="A0A9X1NSB3"/>
<evidence type="ECO:0000313" key="6">
    <source>
        <dbReference type="EMBL" id="MCD7109415.1"/>
    </source>
</evidence>
<dbReference type="InterPro" id="IPR039424">
    <property type="entry name" value="SBP_5"/>
</dbReference>
<reference evidence="6" key="1">
    <citation type="submission" date="2021-12" db="EMBL/GenBank/DDBJ databases">
        <authorList>
            <person name="Li Y."/>
        </authorList>
    </citation>
    <scope>NUCLEOTIDE SEQUENCE</scope>
    <source>
        <strain evidence="6">DKSPLA3</strain>
    </source>
</reference>
<feature type="domain" description="Solute-binding protein family 5" evidence="5">
    <location>
        <begin position="75"/>
        <end position="388"/>
    </location>
</feature>
<keyword evidence="7" id="KW-1185">Reference proteome</keyword>
<dbReference type="RefSeq" id="WP_231814031.1">
    <property type="nucleotide sequence ID" value="NZ_JAJOZR010000006.1"/>
</dbReference>
<accession>A0A9X1NSB3</accession>
<evidence type="ECO:0000313" key="7">
    <source>
        <dbReference type="Proteomes" id="UP001139089"/>
    </source>
</evidence>